<sequence length="768" mass="84421">MERGGAGRTIYSSEFFELLALSIRPRPSGLAMVNMLEALTTGTMPSWDAWMITMVLAFPLLGYVCGKSLMAFMRFVVRELVREAHKEWIQPLQVLQTSLEDTIANLAGKTDISSRFETLENQISALQASMPSQFQALEDALSALGVLMEGTPMMASFKALEDAVNGFATQLDPKMLTLETKLEPLADLLSNLKSMEMAVTALAVRFDPLDDLHAAVMKAITDKGTSSGTTSTNVPDEIQKILDMVSSLQKVSEMTASKIHDVGATMAALNTRLPAVPSKAKEIWDELQPLLEKWSKDTLAGSGGGTVPDGASGELLTALRDSCDKTVNRVDTVNANIVAKVESVLGFSRDAHALLVRLKDRSEEISKDQTNSKSAVLAAIKDLTPMVRHGRDLAKSASDYATEMHHVVEESEKNIRWACAQEEEILAHTRKVESLCSGLVDQLGEISVQMEKQSEQVATRLRSLHEIQSALDRLMGTVATLTPRTVPAPRVTPPNLSQDAGMAQAHFTPPPPRHAPSLFGPLRDPASTPVILTDARGDFPRLRQLSLQEALRILKVRDGVLRVHEVAIWILVCCLCKGVRVVHSGMLSRTPKGTFEKLEPYQAWRDKMEEYEFEVVLLSPLTRAIQTACFAFQEEDIPLVVVRSARELWWEDVANQPGPLESVYKRLEQLPRGQEVQALEAALSAKDAGTEAESIRLFRTVLAKRPEKTIAVVTHWGVINALCRQSADNCEMMECLCDGKGDLTFVRKHVSPFWGCSDGVPDMVCSIG</sequence>
<gene>
    <name evidence="2" type="ORF">AK812_SmicGene22959</name>
</gene>
<feature type="transmembrane region" description="Helical" evidence="1">
    <location>
        <begin position="49"/>
        <end position="72"/>
    </location>
</feature>
<keyword evidence="1" id="KW-1133">Transmembrane helix</keyword>
<evidence type="ECO:0000313" key="2">
    <source>
        <dbReference type="EMBL" id="OLP94972.1"/>
    </source>
</evidence>
<dbReference type="SUPFAM" id="SSF53254">
    <property type="entry name" value="Phosphoglycerate mutase-like"/>
    <property type="match status" value="1"/>
</dbReference>
<proteinExistence type="predicted"/>
<keyword evidence="1" id="KW-0812">Transmembrane</keyword>
<dbReference type="OrthoDB" id="496981at2759"/>
<evidence type="ECO:0000313" key="3">
    <source>
        <dbReference type="Proteomes" id="UP000186817"/>
    </source>
</evidence>
<organism evidence="2 3">
    <name type="scientific">Symbiodinium microadriaticum</name>
    <name type="common">Dinoflagellate</name>
    <name type="synonym">Zooxanthella microadriatica</name>
    <dbReference type="NCBI Taxonomy" id="2951"/>
    <lineage>
        <taxon>Eukaryota</taxon>
        <taxon>Sar</taxon>
        <taxon>Alveolata</taxon>
        <taxon>Dinophyceae</taxon>
        <taxon>Suessiales</taxon>
        <taxon>Symbiodiniaceae</taxon>
        <taxon>Symbiodinium</taxon>
    </lineage>
</organism>
<accession>A0A1Q9DIE9</accession>
<dbReference type="Pfam" id="PF00300">
    <property type="entry name" value="His_Phos_1"/>
    <property type="match status" value="1"/>
</dbReference>
<dbReference type="InterPro" id="IPR013078">
    <property type="entry name" value="His_Pase_superF_clade-1"/>
</dbReference>
<keyword evidence="3" id="KW-1185">Reference proteome</keyword>
<keyword evidence="1" id="KW-0472">Membrane</keyword>
<name>A0A1Q9DIE9_SYMMI</name>
<dbReference type="InterPro" id="IPR029033">
    <property type="entry name" value="His_PPase_superfam"/>
</dbReference>
<comment type="caution">
    <text evidence="2">The sequence shown here is derived from an EMBL/GenBank/DDBJ whole genome shotgun (WGS) entry which is preliminary data.</text>
</comment>
<protein>
    <submittedName>
        <fullName evidence="2">Uncharacterized protein</fullName>
    </submittedName>
</protein>
<dbReference type="AlphaFoldDB" id="A0A1Q9DIE9"/>
<dbReference type="Gene3D" id="3.40.50.1240">
    <property type="entry name" value="Phosphoglycerate mutase-like"/>
    <property type="match status" value="1"/>
</dbReference>
<dbReference type="EMBL" id="LSRX01000520">
    <property type="protein sequence ID" value="OLP94972.1"/>
    <property type="molecule type" value="Genomic_DNA"/>
</dbReference>
<dbReference type="Proteomes" id="UP000186817">
    <property type="component" value="Unassembled WGS sequence"/>
</dbReference>
<evidence type="ECO:0000256" key="1">
    <source>
        <dbReference type="SAM" id="Phobius"/>
    </source>
</evidence>
<reference evidence="2 3" key="1">
    <citation type="submission" date="2016-02" db="EMBL/GenBank/DDBJ databases">
        <title>Genome analysis of coral dinoflagellate symbionts highlights evolutionary adaptations to a symbiotic lifestyle.</title>
        <authorList>
            <person name="Aranda M."/>
            <person name="Li Y."/>
            <person name="Liew Y.J."/>
            <person name="Baumgarten S."/>
            <person name="Simakov O."/>
            <person name="Wilson M."/>
            <person name="Piel J."/>
            <person name="Ashoor H."/>
            <person name="Bougouffa S."/>
            <person name="Bajic V.B."/>
            <person name="Ryu T."/>
            <person name="Ravasi T."/>
            <person name="Bayer T."/>
            <person name="Micklem G."/>
            <person name="Kim H."/>
            <person name="Bhak J."/>
            <person name="Lajeunesse T.C."/>
            <person name="Voolstra C.R."/>
        </authorList>
    </citation>
    <scope>NUCLEOTIDE SEQUENCE [LARGE SCALE GENOMIC DNA]</scope>
    <source>
        <strain evidence="2 3">CCMP2467</strain>
    </source>
</reference>